<keyword evidence="3 10" id="KW-0812">Transmembrane</keyword>
<feature type="domain" description="Solute-binding protein family 3/N-terminal" evidence="12">
    <location>
        <begin position="22"/>
        <end position="349"/>
    </location>
</feature>
<dbReference type="SUPFAM" id="SSF81324">
    <property type="entry name" value="Voltage-gated potassium channels"/>
    <property type="match status" value="1"/>
</dbReference>
<dbReference type="InterPro" id="IPR015683">
    <property type="entry name" value="Ionotropic_Glu_rcpt"/>
</dbReference>
<name>A0A1X6Z3R2_9RHOB</name>
<dbReference type="Pfam" id="PF00497">
    <property type="entry name" value="SBP_bac_3"/>
    <property type="match status" value="1"/>
</dbReference>
<keyword evidence="9" id="KW-0407">Ion channel</keyword>
<feature type="transmembrane region" description="Helical" evidence="10">
    <location>
        <begin position="131"/>
        <end position="152"/>
    </location>
</feature>
<evidence type="ECO:0000256" key="3">
    <source>
        <dbReference type="ARBA" id="ARBA00022692"/>
    </source>
</evidence>
<evidence type="ECO:0000256" key="5">
    <source>
        <dbReference type="ARBA" id="ARBA00023065"/>
    </source>
</evidence>
<sequence length="351" mass="38666">MIRNLAIFIALFLWPMFAAAQNLTVSTVSRSPFSMEIDGRDSGFSVELWQAIAERIGADYEFVRYDSFADMLQSVETGQADLAIANISVTSEREAIMDFSQPIFSAGLQIMTPLQGHTGMSIWSIILSADLLIPIVIAFGVLIGAGMLMWLFERHKQPYFNYTAGKAVFPAFWWALNLVVNGGFEERVPRSAPGRLFGVVLVIASLFVVSIFVARITSMMTIEAINTSVTSFSDLYGKRVGTVSGSTAATFLERRDLQYAGYSNPQELLAGFEEGELDAVVFDAPILAYYVKSKGANKAELAGPIFLREDYGIAMPSGSPLAEEINKALLYLREDGTYAEIRQNWFGILSD</sequence>
<evidence type="ECO:0000256" key="1">
    <source>
        <dbReference type="ARBA" id="ARBA00004141"/>
    </source>
</evidence>
<evidence type="ECO:0000256" key="8">
    <source>
        <dbReference type="ARBA" id="ARBA00023180"/>
    </source>
</evidence>
<feature type="chain" id="PRO_5012123437" evidence="11">
    <location>
        <begin position="21"/>
        <end position="351"/>
    </location>
</feature>
<keyword evidence="11" id="KW-0732">Signal</keyword>
<dbReference type="GO" id="GO:0015276">
    <property type="term" value="F:ligand-gated monoatomic ion channel activity"/>
    <property type="evidence" value="ECO:0007669"/>
    <property type="project" value="InterPro"/>
</dbReference>
<keyword evidence="8" id="KW-0325">Glycoprotein</keyword>
<dbReference type="CDD" id="cd00997">
    <property type="entry name" value="PBP2_GluR0"/>
    <property type="match status" value="1"/>
</dbReference>
<dbReference type="Gene3D" id="1.10.287.70">
    <property type="match status" value="1"/>
</dbReference>
<evidence type="ECO:0000313" key="14">
    <source>
        <dbReference type="EMBL" id="SLN39599.1"/>
    </source>
</evidence>
<accession>A0A1X6Z3R2</accession>
<keyword evidence="15" id="KW-1185">Reference proteome</keyword>
<evidence type="ECO:0000256" key="10">
    <source>
        <dbReference type="SAM" id="Phobius"/>
    </source>
</evidence>
<dbReference type="PANTHER" id="PTHR18966">
    <property type="entry name" value="IONOTROPIC GLUTAMATE RECEPTOR"/>
    <property type="match status" value="1"/>
</dbReference>
<reference evidence="14 15" key="1">
    <citation type="submission" date="2017-03" db="EMBL/GenBank/DDBJ databases">
        <authorList>
            <person name="Afonso C.L."/>
            <person name="Miller P.J."/>
            <person name="Scott M.A."/>
            <person name="Spackman E."/>
            <person name="Goraichik I."/>
            <person name="Dimitrov K.M."/>
            <person name="Suarez D.L."/>
            <person name="Swayne D.E."/>
        </authorList>
    </citation>
    <scope>NUCLEOTIDE SEQUENCE [LARGE SCALE GENOMIC DNA]</scope>
    <source>
        <strain evidence="14 15">CECT 7450</strain>
    </source>
</reference>
<gene>
    <name evidence="14" type="primary">glnH</name>
    <name evidence="14" type="ORF">ROA7450_01885</name>
</gene>
<dbReference type="RefSeq" id="WP_085805418.1">
    <property type="nucleotide sequence ID" value="NZ_FWFX01000005.1"/>
</dbReference>
<dbReference type="AlphaFoldDB" id="A0A1X6Z3R2"/>
<dbReference type="Proteomes" id="UP000193061">
    <property type="component" value="Unassembled WGS sequence"/>
</dbReference>
<dbReference type="InterPro" id="IPR001320">
    <property type="entry name" value="Iontro_rcpt_C"/>
</dbReference>
<evidence type="ECO:0000256" key="9">
    <source>
        <dbReference type="ARBA" id="ARBA00023303"/>
    </source>
</evidence>
<evidence type="ECO:0000256" key="4">
    <source>
        <dbReference type="ARBA" id="ARBA00022989"/>
    </source>
</evidence>
<dbReference type="SMART" id="SM00062">
    <property type="entry name" value="PBPb"/>
    <property type="match status" value="1"/>
</dbReference>
<evidence type="ECO:0000259" key="13">
    <source>
        <dbReference type="SMART" id="SM00079"/>
    </source>
</evidence>
<keyword evidence="4 10" id="KW-1133">Transmembrane helix</keyword>
<dbReference type="InterPro" id="IPR001638">
    <property type="entry name" value="Solute-binding_3/MltF_N"/>
</dbReference>
<feature type="signal peptide" evidence="11">
    <location>
        <begin position="1"/>
        <end position="20"/>
    </location>
</feature>
<evidence type="ECO:0000256" key="2">
    <source>
        <dbReference type="ARBA" id="ARBA00022448"/>
    </source>
</evidence>
<dbReference type="Pfam" id="PF00060">
    <property type="entry name" value="Lig_chan"/>
    <property type="match status" value="1"/>
</dbReference>
<dbReference type="SUPFAM" id="SSF53850">
    <property type="entry name" value="Periplasmic binding protein-like II"/>
    <property type="match status" value="1"/>
</dbReference>
<feature type="transmembrane region" description="Helical" evidence="10">
    <location>
        <begin position="159"/>
        <end position="176"/>
    </location>
</feature>
<dbReference type="GO" id="GO:0016020">
    <property type="term" value="C:membrane"/>
    <property type="evidence" value="ECO:0007669"/>
    <property type="project" value="UniProtKB-SubCell"/>
</dbReference>
<keyword evidence="2" id="KW-0813">Transport</keyword>
<evidence type="ECO:0000259" key="12">
    <source>
        <dbReference type="SMART" id="SM00062"/>
    </source>
</evidence>
<organism evidence="14 15">
    <name type="scientific">Roseovarius albus</name>
    <dbReference type="NCBI Taxonomy" id="1247867"/>
    <lineage>
        <taxon>Bacteria</taxon>
        <taxon>Pseudomonadati</taxon>
        <taxon>Pseudomonadota</taxon>
        <taxon>Alphaproteobacteria</taxon>
        <taxon>Rhodobacterales</taxon>
        <taxon>Roseobacteraceae</taxon>
        <taxon>Roseovarius</taxon>
    </lineage>
</organism>
<dbReference type="SMART" id="SM00079">
    <property type="entry name" value="PBPe"/>
    <property type="match status" value="1"/>
</dbReference>
<dbReference type="OrthoDB" id="9768183at2"/>
<feature type="domain" description="Ionotropic glutamate receptor C-terminal" evidence="13">
    <location>
        <begin position="22"/>
        <end position="348"/>
    </location>
</feature>
<dbReference type="EMBL" id="FWFX01000005">
    <property type="protein sequence ID" value="SLN39599.1"/>
    <property type="molecule type" value="Genomic_DNA"/>
</dbReference>
<evidence type="ECO:0000256" key="6">
    <source>
        <dbReference type="ARBA" id="ARBA00023136"/>
    </source>
</evidence>
<protein>
    <submittedName>
        <fullName evidence="14">Glutamine-binding periplasmic protein</fullName>
    </submittedName>
</protein>
<evidence type="ECO:0000313" key="15">
    <source>
        <dbReference type="Proteomes" id="UP000193061"/>
    </source>
</evidence>
<keyword evidence="5" id="KW-0406">Ion transport</keyword>
<comment type="subcellular location">
    <subcellularLocation>
        <location evidence="1">Membrane</location>
        <topology evidence="1">Multi-pass membrane protein</topology>
    </subcellularLocation>
</comment>
<evidence type="ECO:0000256" key="7">
    <source>
        <dbReference type="ARBA" id="ARBA00023170"/>
    </source>
</evidence>
<keyword evidence="6 10" id="KW-0472">Membrane</keyword>
<proteinExistence type="predicted"/>
<feature type="transmembrane region" description="Helical" evidence="10">
    <location>
        <begin position="196"/>
        <end position="214"/>
    </location>
</feature>
<evidence type="ECO:0000256" key="11">
    <source>
        <dbReference type="SAM" id="SignalP"/>
    </source>
</evidence>
<keyword evidence="7" id="KW-0675">Receptor</keyword>
<dbReference type="Gene3D" id="3.40.190.10">
    <property type="entry name" value="Periplasmic binding protein-like II"/>
    <property type="match status" value="2"/>
</dbReference>